<keyword evidence="3" id="KW-0812">Transmembrane</keyword>
<evidence type="ECO:0000256" key="1">
    <source>
        <dbReference type="ARBA" id="ARBA00022801"/>
    </source>
</evidence>
<dbReference type="PATRIC" id="fig|1423747.3.peg.1086"/>
<evidence type="ECO:0000256" key="2">
    <source>
        <dbReference type="PIRSR" id="PIRSR605754-1"/>
    </source>
</evidence>
<dbReference type="EMBL" id="AZEX01000029">
    <property type="protein sequence ID" value="KRL60968.1"/>
    <property type="molecule type" value="Genomic_DNA"/>
</dbReference>
<dbReference type="SUPFAM" id="SSF63817">
    <property type="entry name" value="Sortase"/>
    <property type="match status" value="1"/>
</dbReference>
<protein>
    <recommendedName>
        <fullName evidence="6">Sortase family protein</fullName>
    </recommendedName>
</protein>
<proteinExistence type="predicted"/>
<name>A0A0R1S4J3_9LACO</name>
<reference evidence="4 5" key="1">
    <citation type="journal article" date="2015" name="Genome Announc.">
        <title>Expanding the biotechnology potential of lactobacilli through comparative genomics of 213 strains and associated genera.</title>
        <authorList>
            <person name="Sun Z."/>
            <person name="Harris H.M."/>
            <person name="McCann A."/>
            <person name="Guo C."/>
            <person name="Argimon S."/>
            <person name="Zhang W."/>
            <person name="Yang X."/>
            <person name="Jeffery I.B."/>
            <person name="Cooney J.C."/>
            <person name="Kagawa T.F."/>
            <person name="Liu W."/>
            <person name="Song Y."/>
            <person name="Salvetti E."/>
            <person name="Wrobel A."/>
            <person name="Rasinkangas P."/>
            <person name="Parkhill J."/>
            <person name="Rea M.C."/>
            <person name="O'Sullivan O."/>
            <person name="Ritari J."/>
            <person name="Douillard F.P."/>
            <person name="Paul Ross R."/>
            <person name="Yang R."/>
            <person name="Briner A.E."/>
            <person name="Felis G.E."/>
            <person name="de Vos W.M."/>
            <person name="Barrangou R."/>
            <person name="Klaenhammer T.R."/>
            <person name="Caufield P.W."/>
            <person name="Cui Y."/>
            <person name="Zhang H."/>
            <person name="O'Toole P.W."/>
        </authorList>
    </citation>
    <scope>NUCLEOTIDE SEQUENCE [LARGE SCALE GENOMIC DNA]</scope>
    <source>
        <strain evidence="4 5">DSM 14340</strain>
    </source>
</reference>
<dbReference type="eggNOG" id="COG3764">
    <property type="taxonomic scope" value="Bacteria"/>
</dbReference>
<dbReference type="Pfam" id="PF04203">
    <property type="entry name" value="Sortase"/>
    <property type="match status" value="1"/>
</dbReference>
<keyword evidence="1" id="KW-0378">Hydrolase</keyword>
<accession>A0A0R1S4J3</accession>
<dbReference type="AlphaFoldDB" id="A0A0R1S4J3"/>
<gene>
    <name evidence="4" type="ORF">FC69_GL001064</name>
</gene>
<dbReference type="GO" id="GO:0016787">
    <property type="term" value="F:hydrolase activity"/>
    <property type="evidence" value="ECO:0007669"/>
    <property type="project" value="UniProtKB-KW"/>
</dbReference>
<feature type="transmembrane region" description="Helical" evidence="3">
    <location>
        <begin position="16"/>
        <end position="38"/>
    </location>
</feature>
<dbReference type="Gene3D" id="2.40.260.10">
    <property type="entry name" value="Sortase"/>
    <property type="match status" value="1"/>
</dbReference>
<dbReference type="STRING" id="1423747.FC69_GL001064"/>
<sequence>MKKQEKSRLSAKKLKWVIITLFITGLLIFCYPFVVSFVNNQLDQIRIERFQQKMNQTNGQVRQKRLQALKKRNQALKDLGGVPKQGEDPLTATVAKNDLNRQYFEERLLGSLSIPKIKSQLPLFDRTNPELLEKGVTLLQGTSYPIGGQDTHSVIMGHNGLPNRVLLTKLNQLKKGDRFYIEVLGKQLAYQVKTKRIVKPSNLKGLEVQPGQDLVTLVTCTPYTVNSHRLLVTGYRVPLKQPTPNQAKQTTKNQQWYWLLVSVSIGALVIGGGSLIWRRRR</sequence>
<evidence type="ECO:0000313" key="4">
    <source>
        <dbReference type="EMBL" id="KRL60968.1"/>
    </source>
</evidence>
<feature type="active site" description="Proton donor/acceptor" evidence="2">
    <location>
        <position position="158"/>
    </location>
</feature>
<dbReference type="InterPro" id="IPR005754">
    <property type="entry name" value="Sortase"/>
</dbReference>
<organism evidence="4 5">
    <name type="scientific">Latilactobacillus fuchuensis DSM 14340 = JCM 11249</name>
    <dbReference type="NCBI Taxonomy" id="1423747"/>
    <lineage>
        <taxon>Bacteria</taxon>
        <taxon>Bacillati</taxon>
        <taxon>Bacillota</taxon>
        <taxon>Bacilli</taxon>
        <taxon>Lactobacillales</taxon>
        <taxon>Lactobacillaceae</taxon>
        <taxon>Latilactobacillus</taxon>
    </lineage>
</organism>
<evidence type="ECO:0008006" key="6">
    <source>
        <dbReference type="Google" id="ProtNLM"/>
    </source>
</evidence>
<feature type="transmembrane region" description="Helical" evidence="3">
    <location>
        <begin position="256"/>
        <end position="277"/>
    </location>
</feature>
<dbReference type="NCBIfam" id="NF033745">
    <property type="entry name" value="class_C_sortase"/>
    <property type="match status" value="1"/>
</dbReference>
<dbReference type="InterPro" id="IPR023365">
    <property type="entry name" value="Sortase_dom-sf"/>
</dbReference>
<dbReference type="InterPro" id="IPR042002">
    <property type="entry name" value="Sortase_C"/>
</dbReference>
<comment type="caution">
    <text evidence="4">The sequence shown here is derived from an EMBL/GenBank/DDBJ whole genome shotgun (WGS) entry which is preliminary data.</text>
</comment>
<dbReference type="RefSeq" id="WP_035439163.1">
    <property type="nucleotide sequence ID" value="NZ_AZEX01000029.1"/>
</dbReference>
<dbReference type="CDD" id="cd05827">
    <property type="entry name" value="Sortase_C"/>
    <property type="match status" value="1"/>
</dbReference>
<dbReference type="OrthoDB" id="1648028at2"/>
<evidence type="ECO:0000256" key="3">
    <source>
        <dbReference type="SAM" id="Phobius"/>
    </source>
</evidence>
<dbReference type="NCBIfam" id="TIGR01076">
    <property type="entry name" value="sortase_fam"/>
    <property type="match status" value="1"/>
</dbReference>
<feature type="active site" description="Acyl-thioester intermediate" evidence="2">
    <location>
        <position position="220"/>
    </location>
</feature>
<keyword evidence="3" id="KW-0472">Membrane</keyword>
<keyword evidence="3" id="KW-1133">Transmembrane helix</keyword>
<dbReference type="Proteomes" id="UP000051264">
    <property type="component" value="Unassembled WGS sequence"/>
</dbReference>
<evidence type="ECO:0000313" key="5">
    <source>
        <dbReference type="Proteomes" id="UP000051264"/>
    </source>
</evidence>